<sequence>MPSDAHPRRKRIAQACIPCSNRKVKVRSGFRRPNDPKLRPGSAMEMSLTVDDAQRTMFSAFTGYQKGIKGKLLWYSKKFRRCSAYCRRLPSRSSLVEPHPVSPQSLRQVSLQASVPPIADHVPEFPQGLSINVPLHISSRLFQAYFRCIHPIWPVLYKPLYNSLDHNQLLEALALPLVYAIMSLAVLIQDVDGELLSKHEQAQNYFEFALKALRDTPGNQRSKSLLELQPSIVHCQVLTILALQQHSIGSFSQAGSLCASASYMAIDQSLHRNSESDNHVDTQIKSRLWWSIYTLEKMLSCEMSRPTLLRAEEADTPFPSVDESDEFEFYSESANAGTAMKNTRRQPLKLRTISAFHTSIRIAMIMESVSRQIYSIAARQRIREDRQAGEETRLRLWAELHAYELAMDASPLKLDITGSSMSVPVTVTNYIFIWATTILLHRPFIDSWQPSSTENRVLSSQNDPNEICFYAANRICSTIQMYTQFIEGLPCDLIFPIFVAANILLRRWQQSGGEDVEIRLQLDLCAKWLNGLGKSWKGAESRHKIIVESINLNSRDAQPSDPDPSQSAFNSEQPNPLSNSAVNLTLLSMENDFDLDYLQWVNSLDTQDFVNQ</sequence>
<dbReference type="GO" id="GO:0008270">
    <property type="term" value="F:zinc ion binding"/>
    <property type="evidence" value="ECO:0007669"/>
    <property type="project" value="InterPro"/>
</dbReference>
<dbReference type="SMART" id="SM00906">
    <property type="entry name" value="Fungal_trans"/>
    <property type="match status" value="1"/>
</dbReference>
<reference evidence="9 10" key="1">
    <citation type="submission" date="2016-03" db="EMBL/GenBank/DDBJ databases">
        <authorList>
            <person name="Ploux O."/>
        </authorList>
    </citation>
    <scope>NUCLEOTIDE SEQUENCE [LARGE SCALE GENOMIC DNA]</scope>
    <source>
        <strain evidence="9 10">UAMH 11012</strain>
    </source>
</reference>
<evidence type="ECO:0000256" key="6">
    <source>
        <dbReference type="ARBA" id="ARBA00023242"/>
    </source>
</evidence>
<dbReference type="AlphaFoldDB" id="A0A1L7WGB4"/>
<evidence type="ECO:0000259" key="8">
    <source>
        <dbReference type="SMART" id="SM00906"/>
    </source>
</evidence>
<name>A0A1L7WGB4_9HELO</name>
<dbReference type="Proteomes" id="UP000184330">
    <property type="component" value="Unassembled WGS sequence"/>
</dbReference>
<feature type="domain" description="Xylanolytic transcriptional activator regulatory" evidence="8">
    <location>
        <begin position="254"/>
        <end position="325"/>
    </location>
</feature>
<proteinExistence type="predicted"/>
<keyword evidence="1" id="KW-0479">Metal-binding</keyword>
<dbReference type="Pfam" id="PF04082">
    <property type="entry name" value="Fungal_trans"/>
    <property type="match status" value="1"/>
</dbReference>
<dbReference type="InterPro" id="IPR051615">
    <property type="entry name" value="Transcr_Regulatory_Elem"/>
</dbReference>
<dbReference type="PANTHER" id="PTHR31313">
    <property type="entry name" value="TY1 ENHANCER ACTIVATOR"/>
    <property type="match status" value="1"/>
</dbReference>
<dbReference type="CDD" id="cd12148">
    <property type="entry name" value="fungal_TF_MHR"/>
    <property type="match status" value="1"/>
</dbReference>
<evidence type="ECO:0000256" key="5">
    <source>
        <dbReference type="ARBA" id="ARBA00023163"/>
    </source>
</evidence>
<dbReference type="InterPro" id="IPR007219">
    <property type="entry name" value="XnlR_reg_dom"/>
</dbReference>
<dbReference type="PANTHER" id="PTHR31313:SF78">
    <property type="entry name" value="TRANSCRIPTION FACTOR DOMAIN-CONTAINING PROTEIN"/>
    <property type="match status" value="1"/>
</dbReference>
<dbReference type="EMBL" id="FJOG01000002">
    <property type="protein sequence ID" value="CZR51801.1"/>
    <property type="molecule type" value="Genomic_DNA"/>
</dbReference>
<evidence type="ECO:0000313" key="10">
    <source>
        <dbReference type="Proteomes" id="UP000184330"/>
    </source>
</evidence>
<dbReference type="GO" id="GO:0003677">
    <property type="term" value="F:DNA binding"/>
    <property type="evidence" value="ECO:0007669"/>
    <property type="project" value="UniProtKB-KW"/>
</dbReference>
<dbReference type="GO" id="GO:0006351">
    <property type="term" value="P:DNA-templated transcription"/>
    <property type="evidence" value="ECO:0007669"/>
    <property type="project" value="InterPro"/>
</dbReference>
<evidence type="ECO:0000256" key="3">
    <source>
        <dbReference type="ARBA" id="ARBA00023015"/>
    </source>
</evidence>
<evidence type="ECO:0000256" key="4">
    <source>
        <dbReference type="ARBA" id="ARBA00023125"/>
    </source>
</evidence>
<protein>
    <recommendedName>
        <fullName evidence="8">Xylanolytic transcriptional activator regulatory domain-containing protein</fullName>
    </recommendedName>
</protein>
<evidence type="ECO:0000256" key="1">
    <source>
        <dbReference type="ARBA" id="ARBA00022723"/>
    </source>
</evidence>
<evidence type="ECO:0000313" key="9">
    <source>
        <dbReference type="EMBL" id="CZR51801.1"/>
    </source>
</evidence>
<evidence type="ECO:0000256" key="7">
    <source>
        <dbReference type="SAM" id="MobiDB-lite"/>
    </source>
</evidence>
<accession>A0A1L7WGB4</accession>
<dbReference type="OrthoDB" id="10261408at2759"/>
<keyword evidence="2" id="KW-0862">Zinc</keyword>
<feature type="region of interest" description="Disordered" evidence="7">
    <location>
        <begin position="553"/>
        <end position="576"/>
    </location>
</feature>
<keyword evidence="10" id="KW-1185">Reference proteome</keyword>
<keyword evidence="5" id="KW-0804">Transcription</keyword>
<dbReference type="STRING" id="576137.A0A1L7WGB4"/>
<gene>
    <name evidence="9" type="ORF">PAC_01678</name>
</gene>
<evidence type="ECO:0000256" key="2">
    <source>
        <dbReference type="ARBA" id="ARBA00022833"/>
    </source>
</evidence>
<keyword evidence="3" id="KW-0805">Transcription regulation</keyword>
<keyword evidence="6" id="KW-0539">Nucleus</keyword>
<keyword evidence="4" id="KW-0238">DNA-binding</keyword>
<organism evidence="9 10">
    <name type="scientific">Phialocephala subalpina</name>
    <dbReference type="NCBI Taxonomy" id="576137"/>
    <lineage>
        <taxon>Eukaryota</taxon>
        <taxon>Fungi</taxon>
        <taxon>Dikarya</taxon>
        <taxon>Ascomycota</taxon>
        <taxon>Pezizomycotina</taxon>
        <taxon>Leotiomycetes</taxon>
        <taxon>Helotiales</taxon>
        <taxon>Mollisiaceae</taxon>
        <taxon>Phialocephala</taxon>
        <taxon>Phialocephala fortinii species complex</taxon>
    </lineage>
</organism>